<feature type="transmembrane region" description="Helical" evidence="6">
    <location>
        <begin position="31"/>
        <end position="52"/>
    </location>
</feature>
<dbReference type="Proteomes" id="UP001620408">
    <property type="component" value="Unassembled WGS sequence"/>
</dbReference>
<comment type="caution">
    <text evidence="7">The sequence shown here is derived from an EMBL/GenBank/DDBJ whole genome shotgun (WGS) entry which is preliminary data.</text>
</comment>
<name>A0ABW8K6Z8_9GAMM</name>
<proteinExistence type="predicted"/>
<gene>
    <name evidence="7" type="ORF">ISS97_15470</name>
</gene>
<feature type="transmembrane region" description="Helical" evidence="6">
    <location>
        <begin position="6"/>
        <end position="24"/>
    </location>
</feature>
<keyword evidence="8" id="KW-1185">Reference proteome</keyword>
<feature type="transmembrane region" description="Helical" evidence="6">
    <location>
        <begin position="106"/>
        <end position="126"/>
    </location>
</feature>
<dbReference type="Pfam" id="PF02674">
    <property type="entry name" value="Colicin_V"/>
    <property type="match status" value="1"/>
</dbReference>
<evidence type="ECO:0000256" key="6">
    <source>
        <dbReference type="SAM" id="Phobius"/>
    </source>
</evidence>
<dbReference type="RefSeq" id="WP_379983748.1">
    <property type="nucleotide sequence ID" value="NZ_JADIKD010000012.1"/>
</dbReference>
<accession>A0ABW8K6Z8</accession>
<feature type="region of interest" description="Disordered" evidence="5">
    <location>
        <begin position="192"/>
        <end position="213"/>
    </location>
</feature>
<sequence length="213" mass="22901">MNWTDYIIITVVGLSVLIGVWRGLISEVMALGIWILAFWVSWTFGPSVSTYFEHKIDLPSARIAVGYGTCFVAVLIGGVLVRFLIGRLIEGTGLSGTDRLLGMVFGFARGILLVTLMVFLLGFTAFTRDPWYQQSVLLPQFKGVAAWLGERVPDNVKRYLQPSAVLDHLPSMPAMPSLQSLPALPAMLPGAAPAPARSSQAPATTGAAPATNL</sequence>
<feature type="transmembrane region" description="Helical" evidence="6">
    <location>
        <begin position="64"/>
        <end position="85"/>
    </location>
</feature>
<evidence type="ECO:0000256" key="3">
    <source>
        <dbReference type="ARBA" id="ARBA00022989"/>
    </source>
</evidence>
<reference evidence="7 8" key="1">
    <citation type="submission" date="2020-10" db="EMBL/GenBank/DDBJ databases">
        <title>Phylogeny of dyella-like bacteria.</title>
        <authorList>
            <person name="Fu J."/>
        </authorList>
    </citation>
    <scope>NUCLEOTIDE SEQUENCE [LARGE SCALE GENOMIC DNA]</scope>
    <source>
        <strain evidence="7 8">BB4</strain>
    </source>
</reference>
<evidence type="ECO:0000256" key="1">
    <source>
        <dbReference type="ARBA" id="ARBA00004141"/>
    </source>
</evidence>
<dbReference type="InterPro" id="IPR052719">
    <property type="entry name" value="CvpA-like"/>
</dbReference>
<evidence type="ECO:0000313" key="7">
    <source>
        <dbReference type="EMBL" id="MFK2918674.1"/>
    </source>
</evidence>
<keyword evidence="2 6" id="KW-0812">Transmembrane</keyword>
<dbReference type="PANTHER" id="PTHR36926">
    <property type="entry name" value="COLICIN V PRODUCTION PROTEIN"/>
    <property type="match status" value="1"/>
</dbReference>
<evidence type="ECO:0000313" key="8">
    <source>
        <dbReference type="Proteomes" id="UP001620408"/>
    </source>
</evidence>
<organism evidence="7 8">
    <name type="scientific">Dyella koreensis</name>
    <dbReference type="NCBI Taxonomy" id="311235"/>
    <lineage>
        <taxon>Bacteria</taxon>
        <taxon>Pseudomonadati</taxon>
        <taxon>Pseudomonadota</taxon>
        <taxon>Gammaproteobacteria</taxon>
        <taxon>Lysobacterales</taxon>
        <taxon>Rhodanobacteraceae</taxon>
        <taxon>Dyella</taxon>
    </lineage>
</organism>
<dbReference type="InterPro" id="IPR003825">
    <property type="entry name" value="Colicin-V_CvpA"/>
</dbReference>
<keyword evidence="3 6" id="KW-1133">Transmembrane helix</keyword>
<evidence type="ECO:0000256" key="5">
    <source>
        <dbReference type="SAM" id="MobiDB-lite"/>
    </source>
</evidence>
<protein>
    <submittedName>
        <fullName evidence="7">CvpA family protein</fullName>
    </submittedName>
</protein>
<keyword evidence="4 6" id="KW-0472">Membrane</keyword>
<dbReference type="EMBL" id="JADIKD010000012">
    <property type="protein sequence ID" value="MFK2918674.1"/>
    <property type="molecule type" value="Genomic_DNA"/>
</dbReference>
<dbReference type="PANTHER" id="PTHR36926:SF1">
    <property type="entry name" value="COLICIN V PRODUCTION PROTEIN"/>
    <property type="match status" value="1"/>
</dbReference>
<evidence type="ECO:0000256" key="4">
    <source>
        <dbReference type="ARBA" id="ARBA00023136"/>
    </source>
</evidence>
<evidence type="ECO:0000256" key="2">
    <source>
        <dbReference type="ARBA" id="ARBA00022692"/>
    </source>
</evidence>
<comment type="subcellular location">
    <subcellularLocation>
        <location evidence="1">Membrane</location>
        <topology evidence="1">Multi-pass membrane protein</topology>
    </subcellularLocation>
</comment>